<comment type="caution">
    <text evidence="1">The sequence shown here is derived from an EMBL/GenBank/DDBJ whole genome shotgun (WGS) entry which is preliminary data.</text>
</comment>
<name>A0A9D9NT29_9BACT</name>
<proteinExistence type="predicted"/>
<dbReference type="PROSITE" id="PS51257">
    <property type="entry name" value="PROKAR_LIPOPROTEIN"/>
    <property type="match status" value="1"/>
</dbReference>
<reference evidence="1" key="1">
    <citation type="submission" date="2020-10" db="EMBL/GenBank/DDBJ databases">
        <authorList>
            <person name="Gilroy R."/>
        </authorList>
    </citation>
    <scope>NUCLEOTIDE SEQUENCE</scope>
    <source>
        <strain evidence="1">B2-16538</strain>
    </source>
</reference>
<reference evidence="1" key="2">
    <citation type="journal article" date="2021" name="PeerJ">
        <title>Extensive microbial diversity within the chicken gut microbiome revealed by metagenomics and culture.</title>
        <authorList>
            <person name="Gilroy R."/>
            <person name="Ravi A."/>
            <person name="Getino M."/>
            <person name="Pursley I."/>
            <person name="Horton D.L."/>
            <person name="Alikhan N.F."/>
            <person name="Baker D."/>
            <person name="Gharbi K."/>
            <person name="Hall N."/>
            <person name="Watson M."/>
            <person name="Adriaenssens E.M."/>
            <person name="Foster-Nyarko E."/>
            <person name="Jarju S."/>
            <person name="Secka A."/>
            <person name="Antonio M."/>
            <person name="Oren A."/>
            <person name="Chaudhuri R.R."/>
            <person name="La Ragione R."/>
            <person name="Hildebrand F."/>
            <person name="Pallen M.J."/>
        </authorList>
    </citation>
    <scope>NUCLEOTIDE SEQUENCE</scope>
    <source>
        <strain evidence="1">B2-16538</strain>
    </source>
</reference>
<organism evidence="1 2">
    <name type="scientific">Candidatus Cryptobacteroides excrementavium</name>
    <dbReference type="NCBI Taxonomy" id="2840759"/>
    <lineage>
        <taxon>Bacteria</taxon>
        <taxon>Pseudomonadati</taxon>
        <taxon>Bacteroidota</taxon>
        <taxon>Bacteroidia</taxon>
        <taxon>Bacteroidales</taxon>
        <taxon>Candidatus Cryptobacteroides</taxon>
    </lineage>
</organism>
<dbReference type="EMBL" id="JADILX010000110">
    <property type="protein sequence ID" value="MBO8486244.1"/>
    <property type="molecule type" value="Genomic_DNA"/>
</dbReference>
<evidence type="ECO:0000313" key="2">
    <source>
        <dbReference type="Proteomes" id="UP000823750"/>
    </source>
</evidence>
<gene>
    <name evidence="1" type="ORF">IAB78_07465</name>
</gene>
<dbReference type="Proteomes" id="UP000823750">
    <property type="component" value="Unassembled WGS sequence"/>
</dbReference>
<evidence type="ECO:0000313" key="1">
    <source>
        <dbReference type="EMBL" id="MBO8486244.1"/>
    </source>
</evidence>
<protein>
    <submittedName>
        <fullName evidence="1">Uncharacterized protein</fullName>
    </submittedName>
</protein>
<accession>A0A9D9NT29</accession>
<sequence length="557" mass="59065">MKKILTLISIAALAAGCEANFVPEQHSTAVVSPSDVVITTSAVGDNSFTFTLSTEGEAAYFSYLVDKSETSVAESLDPETLYSVGYESVAQGTVKWTAEKPAATVTVGDLEPYSTYQIYAVVGSVEGVPGSIAVASVSTSDKAAPEFVESAYEENAVAAAFSESIVLSSADSKTVTVKYYALNSDEILAGTEMGTVDGTVTAVQDNIATITFEGVPAGAFYTVDIPAGMFKDAAGNTTAAVTSALQLVYDPSSGYSIESEGISGQMAPAAFTLGAFEQDAVSDWETPIIVEWGSDYPCGYTDETNGTAVYASSGKTVTYTLASNTDFGYLEGYGVVIVLPEEPSRGDIVTLTIPAETFEDLYGNTNAEWTAEFVYAYGYSLDDVLGTYQLFGTSVIDYNDLNSTMTIAESDDETKGNVMITSFAGYDCSPAIYGTFDVDKGTVTFGAFQKFSEKQDVVLSPELTLDVDLRLTAAYVEGGYINPDTETPVVFTMTQVGTLVNENDYMGIYYTYVTSLVTFESVYADVYAIAQEVAAGSMAVQPAEARQVFSVKTPSVK</sequence>
<dbReference type="AlphaFoldDB" id="A0A9D9NT29"/>